<dbReference type="Gene3D" id="1.10.3210.10">
    <property type="entry name" value="Hypothetical protein af1432"/>
    <property type="match status" value="1"/>
</dbReference>
<name>A0ABT6I4D0_9GAMM</name>
<reference evidence="2" key="2">
    <citation type="submission" date="2017-11" db="EMBL/GenBank/DDBJ databases">
        <authorList>
            <person name="Das S.K."/>
        </authorList>
    </citation>
    <scope>NUCLEOTIDE SEQUENCE</scope>
    <source>
        <strain evidence="2">S4-41</strain>
    </source>
</reference>
<dbReference type="InterPro" id="IPR003607">
    <property type="entry name" value="HD/PDEase_dom"/>
</dbReference>
<reference evidence="2" key="1">
    <citation type="journal article" date="2015" name="Antonie Van Leeuwenhoek">
        <title>Comparative 16S rRNA signatures and multilocus sequence analysis for the genus Salinicola and description of Salinicola acroporae sp. nov., isolated from coral Acropora digitifera.</title>
        <authorList>
            <person name="Lepcha R.T."/>
            <person name="Poddar A."/>
            <person name="Schumann P."/>
            <person name="Das S.K."/>
        </authorList>
    </citation>
    <scope>NUCLEOTIDE SEQUENCE</scope>
    <source>
        <strain evidence="2">S4-41</strain>
    </source>
</reference>
<dbReference type="EMBL" id="PGFS01000001">
    <property type="protein sequence ID" value="MDH4572552.1"/>
    <property type="molecule type" value="Genomic_DNA"/>
</dbReference>
<dbReference type="InterPro" id="IPR009875">
    <property type="entry name" value="PilZ_domain"/>
</dbReference>
<gene>
    <name evidence="2" type="ORF">CUR86_08840</name>
</gene>
<comment type="caution">
    <text evidence="2">The sequence shown here is derived from an EMBL/GenBank/DDBJ whole genome shotgun (WGS) entry which is preliminary data.</text>
</comment>
<dbReference type="SUPFAM" id="SSF109604">
    <property type="entry name" value="HD-domain/PDEase-like"/>
    <property type="match status" value="1"/>
</dbReference>
<dbReference type="Gene3D" id="2.40.10.220">
    <property type="entry name" value="predicted glycosyltransferase like domains"/>
    <property type="match status" value="1"/>
</dbReference>
<evidence type="ECO:0000313" key="3">
    <source>
        <dbReference type="Proteomes" id="UP001162135"/>
    </source>
</evidence>
<keyword evidence="3" id="KW-1185">Reference proteome</keyword>
<accession>A0ABT6I4D0</accession>
<evidence type="ECO:0000259" key="1">
    <source>
        <dbReference type="PROSITE" id="PS51832"/>
    </source>
</evidence>
<dbReference type="PANTHER" id="PTHR43155:SF2">
    <property type="entry name" value="CYCLIC DI-GMP PHOSPHODIESTERASE PA4108"/>
    <property type="match status" value="1"/>
</dbReference>
<dbReference type="CDD" id="cd00077">
    <property type="entry name" value="HDc"/>
    <property type="match status" value="1"/>
</dbReference>
<dbReference type="SMART" id="SM00471">
    <property type="entry name" value="HDc"/>
    <property type="match status" value="1"/>
</dbReference>
<feature type="domain" description="HD-GYP" evidence="1">
    <location>
        <begin position="279"/>
        <end position="476"/>
    </location>
</feature>
<dbReference type="PROSITE" id="PS51832">
    <property type="entry name" value="HD_GYP"/>
    <property type="match status" value="1"/>
</dbReference>
<dbReference type="Pfam" id="PF07238">
    <property type="entry name" value="PilZ"/>
    <property type="match status" value="1"/>
</dbReference>
<dbReference type="Proteomes" id="UP001162135">
    <property type="component" value="Unassembled WGS sequence"/>
</dbReference>
<organism evidence="2 3">
    <name type="scientific">Salinicola acroporae</name>
    <dbReference type="NCBI Taxonomy" id="1541440"/>
    <lineage>
        <taxon>Bacteria</taxon>
        <taxon>Pseudomonadati</taxon>
        <taxon>Pseudomonadota</taxon>
        <taxon>Gammaproteobacteria</taxon>
        <taxon>Oceanospirillales</taxon>
        <taxon>Halomonadaceae</taxon>
        <taxon>Salinicola</taxon>
    </lineage>
</organism>
<sequence>MSGGVLAGTARRYRARPSAGHQYHRGAGAGQTADRWRSFSPHRSCQRCDGVYLPVGRTRAAGGVGRFHPALPVPGIPLHDSSPWYLPGPDPPGYGDCCHAVGWVAGNHDAGGNPQSLTGGCLLALRLADAVPLQAGQRFEVLNLAFPSGQVLTLGGWVRHVRTDDEWTSALIGCEFSALAIDHERQLWHCVREIERESARKSAQSDRTLQPSALFLSPTGKKPLPVALPTRVPANVSGNVTATRLLGVADYLNAQILALQNGDEIVSTLLSRHTDTLLTLGVQNRESLLYALGYLAAEPVLVQHALNVAVRVSDLARWRRYGGDTLKAITACALVHDLGKALLPAAVLDSERPLDAGQRERLSRHVGWVLERLRGCRWLAPDIADEIIGEANERLDGSGYPSAKSEAELGELGRMMAVVDVIDAMTRARPDRPALGLIDSYRQVLGQPDLFDSTWTQRYIKRFGTTPVGSLVRYASGALAWVQRLDEQGRPDQVHMVLNVNNRSRRLDQLLIGIDIDQLGHLEGMVMPEAFGLSRMAR</sequence>
<dbReference type="PANTHER" id="PTHR43155">
    <property type="entry name" value="CYCLIC DI-GMP PHOSPHODIESTERASE PA4108-RELATED"/>
    <property type="match status" value="1"/>
</dbReference>
<protein>
    <submittedName>
        <fullName evidence="2">HD family phosphohydrolase</fullName>
    </submittedName>
</protein>
<proteinExistence type="predicted"/>
<dbReference type="InterPro" id="IPR037522">
    <property type="entry name" value="HD_GYP_dom"/>
</dbReference>
<evidence type="ECO:0000313" key="2">
    <source>
        <dbReference type="EMBL" id="MDH4572552.1"/>
    </source>
</evidence>
<dbReference type="Pfam" id="PF13487">
    <property type="entry name" value="HD_5"/>
    <property type="match status" value="1"/>
</dbReference>